<evidence type="ECO:0000313" key="2">
    <source>
        <dbReference type="EMBL" id="KAJ3257808.1"/>
    </source>
</evidence>
<dbReference type="PANTHER" id="PTHR28037">
    <property type="entry name" value="ALCOHOL O-ACETYLTRANSFERASE 1-RELATED"/>
    <property type="match status" value="1"/>
</dbReference>
<keyword evidence="1" id="KW-0812">Transmembrane</keyword>
<dbReference type="EMBL" id="JADGKB010000034">
    <property type="protein sequence ID" value="KAJ3257808.1"/>
    <property type="molecule type" value="Genomic_DNA"/>
</dbReference>
<name>A0AAD5UGU3_9FUNG</name>
<feature type="transmembrane region" description="Helical" evidence="1">
    <location>
        <begin position="447"/>
        <end position="465"/>
    </location>
</feature>
<accession>A0AAD5UGU3</accession>
<dbReference type="PANTHER" id="PTHR28037:SF1">
    <property type="entry name" value="ALCOHOL O-ACETYLTRANSFERASE 1-RELATED"/>
    <property type="match status" value="1"/>
</dbReference>
<keyword evidence="3" id="KW-1185">Reference proteome</keyword>
<organism evidence="2 3">
    <name type="scientific">Boothiomyces macroporosus</name>
    <dbReference type="NCBI Taxonomy" id="261099"/>
    <lineage>
        <taxon>Eukaryota</taxon>
        <taxon>Fungi</taxon>
        <taxon>Fungi incertae sedis</taxon>
        <taxon>Chytridiomycota</taxon>
        <taxon>Chytridiomycota incertae sedis</taxon>
        <taxon>Chytridiomycetes</taxon>
        <taxon>Rhizophydiales</taxon>
        <taxon>Terramycetaceae</taxon>
        <taxon>Boothiomyces</taxon>
    </lineage>
</organism>
<dbReference type="AlphaFoldDB" id="A0AAD5UGU3"/>
<evidence type="ECO:0000256" key="1">
    <source>
        <dbReference type="SAM" id="Phobius"/>
    </source>
</evidence>
<dbReference type="Proteomes" id="UP001210925">
    <property type="component" value="Unassembled WGS sequence"/>
</dbReference>
<comment type="caution">
    <text evidence="2">The sequence shown here is derived from an EMBL/GenBank/DDBJ whole genome shotgun (WGS) entry which is preliminary data.</text>
</comment>
<keyword evidence="1" id="KW-1133">Transmembrane helix</keyword>
<keyword evidence="1" id="KW-0472">Membrane</keyword>
<gene>
    <name evidence="2" type="ORF">HK103_004276</name>
</gene>
<sequence length="467" mass="52829">MQQKTFGKYGPTEGHFYSQKVNNLDTTVTAQLDLSYKCPFNVHDFRAKVKLAAHQVYWEQSMLRCCFTDNGDFTQFTEFKDPNLIVPVYVHESTSLKIVQEQLLNKDIDMKGPLWFVTIVYNPSQSLVSMLVTCLAALLDVDSLYTVIDLILSKLDSAIPVTSEFANYGLFNFKFRPEMDSQLRKSWLGGYFDAWRLYNNQLQCRLNKSTVTSKSSKQSDSGTWEQYSTKIVQAEPIEYAKVLKLVETARHEGTTLTGLLNAASLASLAKTFGNLDTSIGVYTMINTRNYLQYTGLGSYSIYSFGAFFKPSKCKFWDLVYASKFIIKPRNVLSVIRGNAFRGKINQSSKLESIVNIPAKVVTSNIGDISSKVSREYFLKSSVLQVQSSTFFYGDLSFFLSATTCNGKLNLCLTYRPINITEQDASKYLKNVRDLLTELPPIPEGRTIPFLTILLPIIFVFGVSFLKE</sequence>
<dbReference type="InterPro" id="IPR052058">
    <property type="entry name" value="Alcohol_O-acetyltransferase"/>
</dbReference>
<proteinExistence type="predicted"/>
<reference evidence="2" key="1">
    <citation type="submission" date="2020-05" db="EMBL/GenBank/DDBJ databases">
        <title>Phylogenomic resolution of chytrid fungi.</title>
        <authorList>
            <person name="Stajich J.E."/>
            <person name="Amses K."/>
            <person name="Simmons R."/>
            <person name="Seto K."/>
            <person name="Myers J."/>
            <person name="Bonds A."/>
            <person name="Quandt C.A."/>
            <person name="Barry K."/>
            <person name="Liu P."/>
            <person name="Grigoriev I."/>
            <person name="Longcore J.E."/>
            <person name="James T.Y."/>
        </authorList>
    </citation>
    <scope>NUCLEOTIDE SEQUENCE</scope>
    <source>
        <strain evidence="2">PLAUS21</strain>
    </source>
</reference>
<protein>
    <submittedName>
        <fullName evidence="2">Uncharacterized protein</fullName>
    </submittedName>
</protein>
<evidence type="ECO:0000313" key="3">
    <source>
        <dbReference type="Proteomes" id="UP001210925"/>
    </source>
</evidence>